<protein>
    <recommendedName>
        <fullName evidence="3">Lipoprotein</fullName>
    </recommendedName>
</protein>
<sequence>MKMNITVILTTLIIQSCSLFEKDERLLTEHTTSNGQKIEIYYVGLGATTNDVIQVRKSGLKKPVWISDKYNCLKASDLINDISLRLVLTDTGFNNYTNKADTLLVDVR</sequence>
<gene>
    <name evidence="1" type="ORF">DXN05_16825</name>
</gene>
<evidence type="ECO:0000313" key="1">
    <source>
        <dbReference type="EMBL" id="RFM27127.1"/>
    </source>
</evidence>
<evidence type="ECO:0000313" key="2">
    <source>
        <dbReference type="Proteomes" id="UP000261284"/>
    </source>
</evidence>
<comment type="caution">
    <text evidence="1">The sequence shown here is derived from an EMBL/GenBank/DDBJ whole genome shotgun (WGS) entry which is preliminary data.</text>
</comment>
<dbReference type="Proteomes" id="UP000261284">
    <property type="component" value="Unassembled WGS sequence"/>
</dbReference>
<dbReference type="EMBL" id="QTJU01000006">
    <property type="protein sequence ID" value="RFM27127.1"/>
    <property type="molecule type" value="Genomic_DNA"/>
</dbReference>
<accession>A0A3E1NGW1</accession>
<evidence type="ECO:0008006" key="3">
    <source>
        <dbReference type="Google" id="ProtNLM"/>
    </source>
</evidence>
<name>A0A3E1NGW1_9BACT</name>
<dbReference type="PROSITE" id="PS51257">
    <property type="entry name" value="PROKAR_LIPOPROTEIN"/>
    <property type="match status" value="1"/>
</dbReference>
<organism evidence="1 2">
    <name type="scientific">Deminuibacter soli</name>
    <dbReference type="NCBI Taxonomy" id="2291815"/>
    <lineage>
        <taxon>Bacteria</taxon>
        <taxon>Pseudomonadati</taxon>
        <taxon>Bacteroidota</taxon>
        <taxon>Chitinophagia</taxon>
        <taxon>Chitinophagales</taxon>
        <taxon>Chitinophagaceae</taxon>
        <taxon>Deminuibacter</taxon>
    </lineage>
</organism>
<keyword evidence="2" id="KW-1185">Reference proteome</keyword>
<reference evidence="1 2" key="1">
    <citation type="submission" date="2018-08" db="EMBL/GenBank/DDBJ databases">
        <title>Chitinophagaceae sp. K23C18032701, a novel bacterium isolated from forest soil.</title>
        <authorList>
            <person name="Wang C."/>
        </authorList>
    </citation>
    <scope>NUCLEOTIDE SEQUENCE [LARGE SCALE GENOMIC DNA]</scope>
    <source>
        <strain evidence="1 2">K23C18032701</strain>
    </source>
</reference>
<dbReference type="AlphaFoldDB" id="A0A3E1NGW1"/>
<proteinExistence type="predicted"/>